<evidence type="ECO:0000313" key="1">
    <source>
        <dbReference type="EMBL" id="TGB11808.1"/>
    </source>
</evidence>
<dbReference type="EMBL" id="SRID01000082">
    <property type="protein sequence ID" value="TGB11808.1"/>
    <property type="molecule type" value="Genomic_DNA"/>
</dbReference>
<organism evidence="1 2">
    <name type="scientific">Streptomyces palmae</name>
    <dbReference type="NCBI Taxonomy" id="1701085"/>
    <lineage>
        <taxon>Bacteria</taxon>
        <taxon>Bacillati</taxon>
        <taxon>Actinomycetota</taxon>
        <taxon>Actinomycetes</taxon>
        <taxon>Kitasatosporales</taxon>
        <taxon>Streptomycetaceae</taxon>
        <taxon>Streptomyces</taxon>
    </lineage>
</organism>
<dbReference type="Pfam" id="PF19953">
    <property type="entry name" value="EACC1"/>
    <property type="match status" value="1"/>
</dbReference>
<gene>
    <name evidence="1" type="ORF">E4099_11700</name>
</gene>
<accession>A0A4Z0HAM8</accession>
<protein>
    <submittedName>
        <fullName evidence="1">Uncharacterized protein</fullName>
    </submittedName>
</protein>
<sequence length="133" mass="14371">MPQGIVIEVEGGQRDQDAELRGVEGWLAGDEDFTGHWEFSARPAAGTAGVLQELTVALATTALTDAARSLVGSLAGWVRTRRRLDRGEPTVVLLRVPGRDPVEITEDDLTPEKVPELVRRVREELEAATSGEG</sequence>
<dbReference type="Proteomes" id="UP000297948">
    <property type="component" value="Unassembled WGS sequence"/>
</dbReference>
<comment type="caution">
    <text evidence="1">The sequence shown here is derived from an EMBL/GenBank/DDBJ whole genome shotgun (WGS) entry which is preliminary data.</text>
</comment>
<dbReference type="InterPro" id="IPR045428">
    <property type="entry name" value="EACC1"/>
</dbReference>
<dbReference type="RefSeq" id="WP_135338939.1">
    <property type="nucleotide sequence ID" value="NZ_JBHLTX010000036.1"/>
</dbReference>
<name>A0A4Z0HAM8_9ACTN</name>
<reference evidence="1 2" key="1">
    <citation type="submission" date="2019-03" db="EMBL/GenBank/DDBJ databases">
        <authorList>
            <person name="Gonzalez-Pimentel J.L."/>
        </authorList>
    </citation>
    <scope>NUCLEOTIDE SEQUENCE [LARGE SCALE GENOMIC DNA]</scope>
    <source>
        <strain evidence="1 2">JCM 31289</strain>
    </source>
</reference>
<evidence type="ECO:0000313" key="2">
    <source>
        <dbReference type="Proteomes" id="UP000297948"/>
    </source>
</evidence>
<keyword evidence="2" id="KW-1185">Reference proteome</keyword>
<proteinExistence type="predicted"/>
<dbReference type="AlphaFoldDB" id="A0A4Z0HAM8"/>